<reference evidence="10 11" key="1">
    <citation type="submission" date="2013-12" db="EMBL/GenBank/DDBJ databases">
        <title>Comparative genomics of Petrotoga isolates.</title>
        <authorList>
            <person name="Nesbo C.L."/>
            <person name="Charchuk R."/>
            <person name="Chow K."/>
        </authorList>
    </citation>
    <scope>NUCLEOTIDE SEQUENCE [LARGE SCALE GENOMIC DNA]</scope>
    <source>
        <strain evidence="10 11">DSM 13574</strain>
    </source>
</reference>
<accession>A0A2K1P0M2</accession>
<evidence type="ECO:0000256" key="2">
    <source>
        <dbReference type="ARBA" id="ARBA00022679"/>
    </source>
</evidence>
<dbReference type="SUPFAM" id="SSF56214">
    <property type="entry name" value="4'-phosphopantetheinyl transferase"/>
    <property type="match status" value="1"/>
</dbReference>
<dbReference type="GO" id="GO:0000287">
    <property type="term" value="F:magnesium ion binding"/>
    <property type="evidence" value="ECO:0007669"/>
    <property type="project" value="UniProtKB-UniRule"/>
</dbReference>
<dbReference type="NCBIfam" id="TIGR00556">
    <property type="entry name" value="pantethn_trn"/>
    <property type="match status" value="1"/>
</dbReference>
<keyword evidence="6 8" id="KW-0443">Lipid metabolism</keyword>
<dbReference type="EMBL" id="AZRL01000012">
    <property type="protein sequence ID" value="PNR96331.1"/>
    <property type="molecule type" value="Genomic_DNA"/>
</dbReference>
<dbReference type="EC" id="2.7.8.7" evidence="8"/>
<dbReference type="Proteomes" id="UP000236434">
    <property type="component" value="Unassembled WGS sequence"/>
</dbReference>
<name>A0A2K1P0M2_9BACT</name>
<dbReference type="InterPro" id="IPR008278">
    <property type="entry name" value="4-PPantetheinyl_Trfase_dom"/>
</dbReference>
<dbReference type="InterPro" id="IPR002582">
    <property type="entry name" value="ACPS"/>
</dbReference>
<keyword evidence="8" id="KW-0963">Cytoplasm</keyword>
<comment type="subcellular location">
    <subcellularLocation>
        <location evidence="8">Cytoplasm</location>
    </subcellularLocation>
</comment>
<dbReference type="InterPro" id="IPR004568">
    <property type="entry name" value="Ppantetheine-prot_Trfase_dom"/>
</dbReference>
<evidence type="ECO:0000256" key="6">
    <source>
        <dbReference type="ARBA" id="ARBA00023098"/>
    </source>
</evidence>
<proteinExistence type="inferred from homology"/>
<evidence type="ECO:0000256" key="4">
    <source>
        <dbReference type="ARBA" id="ARBA00022832"/>
    </source>
</evidence>
<dbReference type="GO" id="GO:0006633">
    <property type="term" value="P:fatty acid biosynthetic process"/>
    <property type="evidence" value="ECO:0007669"/>
    <property type="project" value="UniProtKB-UniRule"/>
</dbReference>
<dbReference type="NCBIfam" id="TIGR00516">
    <property type="entry name" value="acpS"/>
    <property type="match status" value="1"/>
</dbReference>
<evidence type="ECO:0000313" key="10">
    <source>
        <dbReference type="EMBL" id="PNR96331.1"/>
    </source>
</evidence>
<sequence>MIRGIGVDIVKVERINEKNVQKILSKKEKEVYDTFKGQKRKKEYAAGRFAVKESLIKCFKRFIPFSEITVLNKQSGEPYLAEESVKYLFEKFGGNGTIHISIAHEREYAVATAVVVIDEE</sequence>
<dbReference type="Gene3D" id="3.90.470.20">
    <property type="entry name" value="4'-phosphopantetheinyl transferase domain"/>
    <property type="match status" value="1"/>
</dbReference>
<comment type="similarity">
    <text evidence="8">Belongs to the P-Pant transferase superfamily. AcpS family.</text>
</comment>
<comment type="caution">
    <text evidence="10">The sequence shown here is derived from an EMBL/GenBank/DDBJ whole genome shotgun (WGS) entry which is preliminary data.</text>
</comment>
<organism evidence="10 11">
    <name type="scientific">Petrotoga olearia DSM 13574</name>
    <dbReference type="NCBI Taxonomy" id="1122955"/>
    <lineage>
        <taxon>Bacteria</taxon>
        <taxon>Thermotogati</taxon>
        <taxon>Thermotogota</taxon>
        <taxon>Thermotogae</taxon>
        <taxon>Petrotogales</taxon>
        <taxon>Petrotogaceae</taxon>
        <taxon>Petrotoga</taxon>
    </lineage>
</organism>
<gene>
    <name evidence="8" type="primary">acpS</name>
    <name evidence="10" type="ORF">X929_04235</name>
</gene>
<evidence type="ECO:0000256" key="7">
    <source>
        <dbReference type="ARBA" id="ARBA00023160"/>
    </source>
</evidence>
<dbReference type="AlphaFoldDB" id="A0A2K1P0M2"/>
<dbReference type="GO" id="GO:0005737">
    <property type="term" value="C:cytoplasm"/>
    <property type="evidence" value="ECO:0007669"/>
    <property type="project" value="UniProtKB-SubCell"/>
</dbReference>
<keyword evidence="3 8" id="KW-0479">Metal-binding</keyword>
<evidence type="ECO:0000256" key="5">
    <source>
        <dbReference type="ARBA" id="ARBA00022842"/>
    </source>
</evidence>
<evidence type="ECO:0000259" key="9">
    <source>
        <dbReference type="Pfam" id="PF01648"/>
    </source>
</evidence>
<keyword evidence="2 8" id="KW-0808">Transferase</keyword>
<evidence type="ECO:0000313" key="11">
    <source>
        <dbReference type="Proteomes" id="UP000236434"/>
    </source>
</evidence>
<dbReference type="OrthoDB" id="517356at2"/>
<evidence type="ECO:0000256" key="1">
    <source>
        <dbReference type="ARBA" id="ARBA00022516"/>
    </source>
</evidence>
<protein>
    <recommendedName>
        <fullName evidence="8">Holo-[acyl-carrier-protein] synthase</fullName>
        <shortName evidence="8">Holo-ACP synthase</shortName>
        <ecNumber evidence="8">2.7.8.7</ecNumber>
    </recommendedName>
    <alternativeName>
        <fullName evidence="8">4'-phosphopantetheinyl transferase AcpS</fullName>
    </alternativeName>
</protein>
<feature type="binding site" evidence="8">
    <location>
        <position position="53"/>
    </location>
    <ligand>
        <name>Mg(2+)</name>
        <dbReference type="ChEBI" id="CHEBI:18420"/>
    </ligand>
</feature>
<dbReference type="RefSeq" id="WP_103066788.1">
    <property type="nucleotide sequence ID" value="NZ_AZRL01000012.1"/>
</dbReference>
<evidence type="ECO:0000256" key="8">
    <source>
        <dbReference type="HAMAP-Rule" id="MF_00101"/>
    </source>
</evidence>
<feature type="binding site" evidence="8">
    <location>
        <position position="8"/>
    </location>
    <ligand>
        <name>Mg(2+)</name>
        <dbReference type="ChEBI" id="CHEBI:18420"/>
    </ligand>
</feature>
<keyword evidence="5 8" id="KW-0460">Magnesium</keyword>
<keyword evidence="1 8" id="KW-0444">Lipid biosynthesis</keyword>
<dbReference type="GO" id="GO:0008897">
    <property type="term" value="F:holo-[acyl-carrier-protein] synthase activity"/>
    <property type="evidence" value="ECO:0007669"/>
    <property type="project" value="UniProtKB-UniRule"/>
</dbReference>
<comment type="function">
    <text evidence="8">Transfers the 4'-phosphopantetheine moiety from coenzyme A to a Ser of acyl-carrier-protein.</text>
</comment>
<keyword evidence="7 8" id="KW-0275">Fatty acid biosynthesis</keyword>
<evidence type="ECO:0000256" key="3">
    <source>
        <dbReference type="ARBA" id="ARBA00022723"/>
    </source>
</evidence>
<dbReference type="InterPro" id="IPR037143">
    <property type="entry name" value="4-PPantetheinyl_Trfase_dom_sf"/>
</dbReference>
<keyword evidence="4 8" id="KW-0276">Fatty acid metabolism</keyword>
<dbReference type="Pfam" id="PF01648">
    <property type="entry name" value="ACPS"/>
    <property type="match status" value="1"/>
</dbReference>
<feature type="domain" description="4'-phosphopantetheinyl transferase" evidence="9">
    <location>
        <begin position="4"/>
        <end position="112"/>
    </location>
</feature>
<dbReference type="HAMAP" id="MF_00101">
    <property type="entry name" value="AcpS"/>
    <property type="match status" value="1"/>
</dbReference>
<comment type="catalytic activity">
    <reaction evidence="8">
        <text>apo-[ACP] + CoA = holo-[ACP] + adenosine 3',5'-bisphosphate + H(+)</text>
        <dbReference type="Rhea" id="RHEA:12068"/>
        <dbReference type="Rhea" id="RHEA-COMP:9685"/>
        <dbReference type="Rhea" id="RHEA-COMP:9690"/>
        <dbReference type="ChEBI" id="CHEBI:15378"/>
        <dbReference type="ChEBI" id="CHEBI:29999"/>
        <dbReference type="ChEBI" id="CHEBI:57287"/>
        <dbReference type="ChEBI" id="CHEBI:58343"/>
        <dbReference type="ChEBI" id="CHEBI:64479"/>
        <dbReference type="EC" id="2.7.8.7"/>
    </reaction>
</comment>
<comment type="cofactor">
    <cofactor evidence="8">
        <name>Mg(2+)</name>
        <dbReference type="ChEBI" id="CHEBI:18420"/>
    </cofactor>
</comment>